<feature type="transmembrane region" description="Helical" evidence="12">
    <location>
        <begin position="299"/>
        <end position="319"/>
    </location>
</feature>
<dbReference type="PANTHER" id="PTHR33529:SF7">
    <property type="entry name" value="LIPOPOLYSACCHARIDE EXPORT SYSTEM PERMEASE PROTEIN LPTF"/>
    <property type="match status" value="1"/>
</dbReference>
<keyword evidence="5" id="KW-0813">Transport</keyword>
<dbReference type="OrthoDB" id="9778062at2"/>
<feature type="transmembrane region" description="Helical" evidence="12">
    <location>
        <begin position="273"/>
        <end position="292"/>
    </location>
</feature>
<dbReference type="EMBL" id="JWIC01000010">
    <property type="protein sequence ID" value="KID54880.1"/>
    <property type="molecule type" value="Genomic_DNA"/>
</dbReference>
<evidence type="ECO:0000313" key="14">
    <source>
        <dbReference type="Proteomes" id="UP000031327"/>
    </source>
</evidence>
<dbReference type="GO" id="GO:0015920">
    <property type="term" value="P:lipopolysaccharide transport"/>
    <property type="evidence" value="ECO:0007669"/>
    <property type="project" value="TreeGrafter"/>
</dbReference>
<feature type="transmembrane region" description="Helical" evidence="12">
    <location>
        <begin position="97"/>
        <end position="121"/>
    </location>
</feature>
<evidence type="ECO:0000256" key="2">
    <source>
        <dbReference type="ARBA" id="ARBA00004429"/>
    </source>
</evidence>
<keyword evidence="8 12" id="KW-0812">Transmembrane</keyword>
<evidence type="ECO:0000256" key="12">
    <source>
        <dbReference type="SAM" id="Phobius"/>
    </source>
</evidence>
<reference evidence="13 14" key="1">
    <citation type="submission" date="2014-12" db="EMBL/GenBank/DDBJ databases">
        <title>Draft Genome Sequence of Pseudoalteromonas luteoviolacea HI1.</title>
        <authorList>
            <person name="Asahina A.Y."/>
            <person name="Hadfield M.G."/>
        </authorList>
    </citation>
    <scope>NUCLEOTIDE SEQUENCE [LARGE SCALE GENOMIC DNA]</scope>
    <source>
        <strain evidence="13 14">HI1</strain>
    </source>
</reference>
<evidence type="ECO:0000256" key="5">
    <source>
        <dbReference type="ARBA" id="ARBA00022448"/>
    </source>
</evidence>
<evidence type="ECO:0000256" key="6">
    <source>
        <dbReference type="ARBA" id="ARBA00022475"/>
    </source>
</evidence>
<name>A0A0C1Q5S6_9GAMM</name>
<dbReference type="PANTHER" id="PTHR33529">
    <property type="entry name" value="SLR0882 PROTEIN-RELATED"/>
    <property type="match status" value="1"/>
</dbReference>
<feature type="transmembrane region" description="Helical" evidence="12">
    <location>
        <begin position="59"/>
        <end position="76"/>
    </location>
</feature>
<dbReference type="AlphaFoldDB" id="A0A0C1Q5S6"/>
<evidence type="ECO:0000256" key="10">
    <source>
        <dbReference type="ARBA" id="ARBA00023136"/>
    </source>
</evidence>
<comment type="subunit">
    <text evidence="11">Component of the lipopolysaccharide transport and assembly complex. The LptBFG transporter is composed of two ATP-binding proteins (LptB) and two transmembrane proteins (LptF and LptG).</text>
</comment>
<comment type="similarity">
    <text evidence="3">Belongs to the LptF/LptG family.</text>
</comment>
<gene>
    <name evidence="13" type="ORF">JF50_23805</name>
</gene>
<evidence type="ECO:0000313" key="13">
    <source>
        <dbReference type="EMBL" id="KID54880.1"/>
    </source>
</evidence>
<accession>A0A0C1Q5S6</accession>
<keyword evidence="10 12" id="KW-0472">Membrane</keyword>
<proteinExistence type="inferred from homology"/>
<dbReference type="InterPro" id="IPR005495">
    <property type="entry name" value="LptG/LptF_permease"/>
</dbReference>
<keyword evidence="7" id="KW-0997">Cell inner membrane</keyword>
<sequence length="370" mass="41036">MLIFRYLTAEVLKSQVAVFLTLMTIFLSQKFVKILAEASGGGIPGKLVLSFLALNLPKLAVYILPLSVFLGIILAYSRIYADSEMTVLKACGVSEWYVVRVTLISSFFVALIAATVSLYVAPWAGEKQNQLREQANAESGLTQLRAGRFQQTGNEKAVVFIHNTSDQGSVLNKVFVAQLPEKESNNAARIVYAQQGEVAEGESGEQQLILKDGKRYETDGFSQALNKTEFGSYQVQIQEQEIERRRRELEDLPSSRLLELNTPEAAAQFQLRIATPISIILLTLLAVPLSVVNPRQGKFAKLVPAIGIYLGYFILLNAGKYLVAEGKIPPSLGLWWIHLSVLFIGAYLIVKGRPFGVWLRSIWKKREAVA</sequence>
<dbReference type="GO" id="GO:0043190">
    <property type="term" value="C:ATP-binding cassette (ABC) transporter complex"/>
    <property type="evidence" value="ECO:0007669"/>
    <property type="project" value="InterPro"/>
</dbReference>
<dbReference type="RefSeq" id="WP_039611775.1">
    <property type="nucleotide sequence ID" value="NZ_JWIC01000010.1"/>
</dbReference>
<comment type="subcellular location">
    <subcellularLocation>
        <location evidence="2">Cell inner membrane</location>
        <topology evidence="2">Multi-pass membrane protein</topology>
    </subcellularLocation>
</comment>
<evidence type="ECO:0000256" key="8">
    <source>
        <dbReference type="ARBA" id="ARBA00022692"/>
    </source>
</evidence>
<dbReference type="GO" id="GO:0055085">
    <property type="term" value="P:transmembrane transport"/>
    <property type="evidence" value="ECO:0007669"/>
    <property type="project" value="InterPro"/>
</dbReference>
<keyword evidence="9 12" id="KW-1133">Transmembrane helix</keyword>
<dbReference type="NCBIfam" id="TIGR04407">
    <property type="entry name" value="LptF_YjgP"/>
    <property type="match status" value="1"/>
</dbReference>
<evidence type="ECO:0000256" key="1">
    <source>
        <dbReference type="ARBA" id="ARBA00002265"/>
    </source>
</evidence>
<comment type="function">
    <text evidence="1">Part of the ABC transporter complex LptBFG involved in the translocation of lipopolysaccharide (LPS) from the inner membrane to the outer membrane.</text>
</comment>
<feature type="transmembrane region" description="Helical" evidence="12">
    <location>
        <begin position="331"/>
        <end position="350"/>
    </location>
</feature>
<organism evidence="13 14">
    <name type="scientific">Pseudoalteromonas luteoviolacea</name>
    <dbReference type="NCBI Taxonomy" id="43657"/>
    <lineage>
        <taxon>Bacteria</taxon>
        <taxon>Pseudomonadati</taxon>
        <taxon>Pseudomonadota</taxon>
        <taxon>Gammaproteobacteria</taxon>
        <taxon>Alteromonadales</taxon>
        <taxon>Pseudoalteromonadaceae</taxon>
        <taxon>Pseudoalteromonas</taxon>
    </lineage>
</organism>
<dbReference type="Proteomes" id="UP000031327">
    <property type="component" value="Unassembled WGS sequence"/>
</dbReference>
<evidence type="ECO:0000256" key="7">
    <source>
        <dbReference type="ARBA" id="ARBA00022519"/>
    </source>
</evidence>
<evidence type="ECO:0000256" key="9">
    <source>
        <dbReference type="ARBA" id="ARBA00022989"/>
    </source>
</evidence>
<evidence type="ECO:0000256" key="4">
    <source>
        <dbReference type="ARBA" id="ARBA00014213"/>
    </source>
</evidence>
<evidence type="ECO:0000256" key="3">
    <source>
        <dbReference type="ARBA" id="ARBA00007725"/>
    </source>
</evidence>
<protein>
    <recommendedName>
        <fullName evidence="4">Lipopolysaccharide export system permease protein LptF</fullName>
    </recommendedName>
</protein>
<comment type="caution">
    <text evidence="13">The sequence shown here is derived from an EMBL/GenBank/DDBJ whole genome shotgun (WGS) entry which is preliminary data.</text>
</comment>
<dbReference type="Pfam" id="PF03739">
    <property type="entry name" value="LptF_LptG"/>
    <property type="match status" value="1"/>
</dbReference>
<dbReference type="InterPro" id="IPR030922">
    <property type="entry name" value="LptF"/>
</dbReference>
<evidence type="ECO:0000256" key="11">
    <source>
        <dbReference type="ARBA" id="ARBA00026081"/>
    </source>
</evidence>
<keyword evidence="6" id="KW-1003">Cell membrane</keyword>